<keyword evidence="3 7" id="KW-0378">Hydrolase</keyword>
<dbReference type="RefSeq" id="WP_269467699.1">
    <property type="nucleotide sequence ID" value="NZ_KY349138.1"/>
</dbReference>
<keyword evidence="7" id="KW-0614">Plasmid</keyword>
<evidence type="ECO:0000256" key="3">
    <source>
        <dbReference type="ARBA" id="ARBA00022801"/>
    </source>
</evidence>
<dbReference type="EC" id="3.4.-.-" evidence="7"/>
<dbReference type="PANTHER" id="PTHR47359">
    <property type="entry name" value="PEPTIDOGLYCAN DL-ENDOPEPTIDASE CWLO"/>
    <property type="match status" value="1"/>
</dbReference>
<evidence type="ECO:0000256" key="4">
    <source>
        <dbReference type="ARBA" id="ARBA00022807"/>
    </source>
</evidence>
<keyword evidence="2" id="KW-0645">Protease</keyword>
<keyword evidence="4" id="KW-0788">Thiol protease</keyword>
<dbReference type="PROSITE" id="PS51935">
    <property type="entry name" value="NLPC_P60"/>
    <property type="match status" value="1"/>
</dbReference>
<dbReference type="EMBL" id="KY349138">
    <property type="protein sequence ID" value="AQS22431.1"/>
    <property type="molecule type" value="Genomic_DNA"/>
</dbReference>
<accession>A0A1S6GKP0</accession>
<dbReference type="InterPro" id="IPR051794">
    <property type="entry name" value="PG_Endopeptidase_C40"/>
</dbReference>
<reference evidence="7" key="1">
    <citation type="submission" date="2016-12" db="EMBL/GenBank/DDBJ databases">
        <title>Complete plasmid sequence carrying type IV-like and type VII secretion systems from an atypical mycobacteria strain.</title>
        <authorList>
            <person name="Morgado S."/>
            <person name="Marin M."/>
            <person name="Fonseca E."/>
            <person name="Freitas F."/>
            <person name="Vicente A.C."/>
        </authorList>
    </citation>
    <scope>NUCLEOTIDE SEQUENCE</scope>
    <source>
        <strain evidence="7">CBMA 213</strain>
        <plasmid evidence="7">pCBMA213_2</plasmid>
    </source>
</reference>
<dbReference type="GO" id="GO:0006508">
    <property type="term" value="P:proteolysis"/>
    <property type="evidence" value="ECO:0007669"/>
    <property type="project" value="UniProtKB-KW"/>
</dbReference>
<protein>
    <submittedName>
        <fullName evidence="7">Putative endopeptidase</fullName>
        <ecNumber evidence="7">3.4.-.-</ecNumber>
    </submittedName>
</protein>
<dbReference type="Gene3D" id="3.90.1720.10">
    <property type="entry name" value="endopeptidase domain like (from Nostoc punctiforme)"/>
    <property type="match status" value="1"/>
</dbReference>
<dbReference type="AlphaFoldDB" id="A0A1S6GKP0"/>
<evidence type="ECO:0000313" key="7">
    <source>
        <dbReference type="EMBL" id="AQS22431.1"/>
    </source>
</evidence>
<feature type="region of interest" description="Disordered" evidence="5">
    <location>
        <begin position="73"/>
        <end position="113"/>
    </location>
</feature>
<dbReference type="SUPFAM" id="SSF54001">
    <property type="entry name" value="Cysteine proteinases"/>
    <property type="match status" value="1"/>
</dbReference>
<name>A0A1S6GKP0_9MYCO</name>
<feature type="compositionally biased region" description="Polar residues" evidence="5">
    <location>
        <begin position="94"/>
        <end position="113"/>
    </location>
</feature>
<feature type="domain" description="NlpC/P60" evidence="6">
    <location>
        <begin position="230"/>
        <end position="356"/>
    </location>
</feature>
<dbReference type="InterPro" id="IPR038765">
    <property type="entry name" value="Papain-like_cys_pep_sf"/>
</dbReference>
<feature type="compositionally biased region" description="Basic and acidic residues" evidence="5">
    <location>
        <begin position="78"/>
        <end position="93"/>
    </location>
</feature>
<evidence type="ECO:0000256" key="1">
    <source>
        <dbReference type="ARBA" id="ARBA00007074"/>
    </source>
</evidence>
<evidence type="ECO:0000256" key="2">
    <source>
        <dbReference type="ARBA" id="ARBA00022670"/>
    </source>
</evidence>
<gene>
    <name evidence="7" type="ORF">pCBMA213_2_00067</name>
</gene>
<comment type="similarity">
    <text evidence="1">Belongs to the peptidase C40 family.</text>
</comment>
<dbReference type="PANTHER" id="PTHR47359:SF3">
    <property type="entry name" value="NLP_P60 DOMAIN-CONTAINING PROTEIN-RELATED"/>
    <property type="match status" value="1"/>
</dbReference>
<evidence type="ECO:0000256" key="5">
    <source>
        <dbReference type="SAM" id="MobiDB-lite"/>
    </source>
</evidence>
<proteinExistence type="inferred from homology"/>
<organism evidence="7">
    <name type="scientific">Mycolicibacterium sp. CBMA 213</name>
    <dbReference type="NCBI Taxonomy" id="1968788"/>
    <lineage>
        <taxon>Bacteria</taxon>
        <taxon>Bacillati</taxon>
        <taxon>Actinomycetota</taxon>
        <taxon>Actinomycetes</taxon>
        <taxon>Mycobacteriales</taxon>
        <taxon>Mycobacteriaceae</taxon>
        <taxon>Mycolicibacterium</taxon>
    </lineage>
</organism>
<sequence length="356" mass="35679">MRQVEGALGRAHALFGDPPDAAGVAALGASNNLAEAGGGVRAGQVKMAGLSGAMPQSYHNFATDAAPALDAAAGSDQKLSDQLHDAARSDRTGRSTSGDVLTGASSDTNAIAPTTGTPAGKIALVRALRARIAQQDEVVKAYQARDARLAAMLRSTMNGRGRRGGGMPMGSMPFGGLGGGSGSGGGGSMLGSGMSGLSGLSSLGGGGRDPRTMLASNVDFGDHNAANVPGEPGQGAVKAALSKLGRPYVWGAKGPSVFDCSGLTQWAWGQAGVRIGGDTYSQIKDGVAVPAGQVRAGDLIFPTQYFGEGGKSGPGHVMLAINDHECVHAPQPGDVVKIAPMPKGFVARRPVRLTAA</sequence>
<dbReference type="Pfam" id="PF00877">
    <property type="entry name" value="NLPC_P60"/>
    <property type="match status" value="1"/>
</dbReference>
<dbReference type="InterPro" id="IPR000064">
    <property type="entry name" value="NLP_P60_dom"/>
</dbReference>
<evidence type="ECO:0000259" key="6">
    <source>
        <dbReference type="PROSITE" id="PS51935"/>
    </source>
</evidence>
<dbReference type="GO" id="GO:0008234">
    <property type="term" value="F:cysteine-type peptidase activity"/>
    <property type="evidence" value="ECO:0007669"/>
    <property type="project" value="UniProtKB-KW"/>
</dbReference>
<geneLocation type="plasmid" evidence="7">
    <name>pCBMA213_2</name>
</geneLocation>